<name>A0A4Y2V112_ARAVE</name>
<evidence type="ECO:0000259" key="1">
    <source>
        <dbReference type="PROSITE" id="PS50878"/>
    </source>
</evidence>
<dbReference type="InterPro" id="IPR000477">
    <property type="entry name" value="RT_dom"/>
</dbReference>
<keyword evidence="3" id="KW-1185">Reference proteome</keyword>
<evidence type="ECO:0000313" key="3">
    <source>
        <dbReference type="Proteomes" id="UP000499080"/>
    </source>
</evidence>
<evidence type="ECO:0000313" key="2">
    <source>
        <dbReference type="EMBL" id="GBO17437.1"/>
    </source>
</evidence>
<dbReference type="Pfam" id="PF00078">
    <property type="entry name" value="RVT_1"/>
    <property type="match status" value="1"/>
</dbReference>
<gene>
    <name evidence="2" type="ORF">AVEN_182173_1</name>
</gene>
<dbReference type="PROSITE" id="PS50878">
    <property type="entry name" value="RT_POL"/>
    <property type="match status" value="1"/>
</dbReference>
<dbReference type="EMBL" id="BGPR01041190">
    <property type="protein sequence ID" value="GBO17437.1"/>
    <property type="molecule type" value="Genomic_DNA"/>
</dbReference>
<proteinExistence type="predicted"/>
<organism evidence="2 3">
    <name type="scientific">Araneus ventricosus</name>
    <name type="common">Orbweaver spider</name>
    <name type="synonym">Epeira ventricosa</name>
    <dbReference type="NCBI Taxonomy" id="182803"/>
    <lineage>
        <taxon>Eukaryota</taxon>
        <taxon>Metazoa</taxon>
        <taxon>Ecdysozoa</taxon>
        <taxon>Arthropoda</taxon>
        <taxon>Chelicerata</taxon>
        <taxon>Arachnida</taxon>
        <taxon>Araneae</taxon>
        <taxon>Araneomorphae</taxon>
        <taxon>Entelegynae</taxon>
        <taxon>Araneoidea</taxon>
        <taxon>Araneidae</taxon>
        <taxon>Araneus</taxon>
    </lineage>
</organism>
<feature type="domain" description="Reverse transcriptase" evidence="1">
    <location>
        <begin position="1"/>
        <end position="118"/>
    </location>
</feature>
<dbReference type="AlphaFoldDB" id="A0A4Y2V112"/>
<dbReference type="SUPFAM" id="SSF56672">
    <property type="entry name" value="DNA/RNA polymerases"/>
    <property type="match status" value="1"/>
</dbReference>
<dbReference type="OrthoDB" id="426210at2759"/>
<accession>A0A4Y2V112</accession>
<sequence>MSLQVGTSGVPQGSNLVPLLFILFINDLTCVFKYSECLLFADDLKLFSSICSDLDSILLQRNLDSLFKWCTDNRLHLNIEKCSVLSYTRKTQPLNHVYKINNLVLSRSNTVTDLGIIFDTKLDFSQHIDTMVSKTYRRLGILKRGTREISSELTLKVLYCAHVRSNLEYYSIIWDPNYRNKIEFIERIQNNFLRYLLYKKNGFYLQDISSSLLRNIFNMPSLSSRRDVS</sequence>
<dbReference type="Proteomes" id="UP000499080">
    <property type="component" value="Unassembled WGS sequence"/>
</dbReference>
<comment type="caution">
    <text evidence="2">The sequence shown here is derived from an EMBL/GenBank/DDBJ whole genome shotgun (WGS) entry which is preliminary data.</text>
</comment>
<dbReference type="InterPro" id="IPR043502">
    <property type="entry name" value="DNA/RNA_pol_sf"/>
</dbReference>
<dbReference type="PANTHER" id="PTHR33332">
    <property type="entry name" value="REVERSE TRANSCRIPTASE DOMAIN-CONTAINING PROTEIN"/>
    <property type="match status" value="1"/>
</dbReference>
<dbReference type="GO" id="GO:0071897">
    <property type="term" value="P:DNA biosynthetic process"/>
    <property type="evidence" value="ECO:0007669"/>
    <property type="project" value="UniProtKB-ARBA"/>
</dbReference>
<reference evidence="2 3" key="1">
    <citation type="journal article" date="2019" name="Sci. Rep.">
        <title>Orb-weaving spider Araneus ventricosus genome elucidates the spidroin gene catalogue.</title>
        <authorList>
            <person name="Kono N."/>
            <person name="Nakamura H."/>
            <person name="Ohtoshi R."/>
            <person name="Moran D.A.P."/>
            <person name="Shinohara A."/>
            <person name="Yoshida Y."/>
            <person name="Fujiwara M."/>
            <person name="Mori M."/>
            <person name="Tomita M."/>
            <person name="Arakawa K."/>
        </authorList>
    </citation>
    <scope>NUCLEOTIDE SEQUENCE [LARGE SCALE GENOMIC DNA]</scope>
</reference>
<protein>
    <recommendedName>
        <fullName evidence="1">Reverse transcriptase domain-containing protein</fullName>
    </recommendedName>
</protein>